<evidence type="ECO:0000256" key="1">
    <source>
        <dbReference type="ARBA" id="ARBA00022670"/>
    </source>
</evidence>
<accession>A0A4R3SVD4</accession>
<dbReference type="AlphaFoldDB" id="A0A4R3SVD4"/>
<evidence type="ECO:0000313" key="5">
    <source>
        <dbReference type="Proteomes" id="UP000295773"/>
    </source>
</evidence>
<keyword evidence="5" id="KW-1185">Reference proteome</keyword>
<comment type="caution">
    <text evidence="4">The sequence shown here is derived from an EMBL/GenBank/DDBJ whole genome shotgun (WGS) entry which is preliminary data.</text>
</comment>
<dbReference type="Proteomes" id="UP000295773">
    <property type="component" value="Unassembled WGS sequence"/>
</dbReference>
<gene>
    <name evidence="4" type="ORF">EDD61_1314</name>
</gene>
<sequence>MPDFIVTPFTFEDLAKVKAHGADSVLIGTPFFSVRCVHAFPVEELHAIKKECERLSLRMYVAVNRFFVEEELAALREHLHLLKEIDVDGIYYGDECVLLEAEHFGLKQKLIYNPDTLITNHSDVQYYLDEGIQMVTISKEITLQEMCEIGRLTDGECEVILHGRLNMMHSKRNLLSSYMSFIGKNEQVRDNYDLYLMEENRDEHMPIVEDETGTHVFTGFTLASFEEIQELLQSGIRHFRIDGMFHDIAYVLEALDLYHAILNKEKDAKEVFAAYAKKYEKDHVTHGFYYTKTSKVKEG</sequence>
<evidence type="ECO:0000256" key="2">
    <source>
        <dbReference type="ARBA" id="ARBA00022801"/>
    </source>
</evidence>
<dbReference type="RefSeq" id="WP_119983220.1">
    <property type="nucleotide sequence ID" value="NZ_JANKBG010000032.1"/>
</dbReference>
<proteinExistence type="inferred from homology"/>
<name>A0A4R3SVD4_9FIRM</name>
<dbReference type="PANTHER" id="PTHR30217:SF6">
    <property type="entry name" value="TRNA HYDROXYLATION PROTEIN P"/>
    <property type="match status" value="1"/>
</dbReference>
<evidence type="ECO:0000256" key="3">
    <source>
        <dbReference type="ARBA" id="ARBA00038374"/>
    </source>
</evidence>
<dbReference type="EMBL" id="SMBP01000031">
    <property type="protein sequence ID" value="TCU52838.1"/>
    <property type="molecule type" value="Genomic_DNA"/>
</dbReference>
<keyword evidence="2" id="KW-0378">Hydrolase</keyword>
<dbReference type="GO" id="GO:0006508">
    <property type="term" value="P:proteolysis"/>
    <property type="evidence" value="ECO:0007669"/>
    <property type="project" value="UniProtKB-KW"/>
</dbReference>
<dbReference type="InterPro" id="IPR051454">
    <property type="entry name" value="RNA/ubiquinone_mod_enzymes"/>
</dbReference>
<dbReference type="PANTHER" id="PTHR30217">
    <property type="entry name" value="PEPTIDASE U32 FAMILY"/>
    <property type="match status" value="1"/>
</dbReference>
<organism evidence="4 5">
    <name type="scientific">Longicatena caecimuris</name>
    <dbReference type="NCBI Taxonomy" id="1796635"/>
    <lineage>
        <taxon>Bacteria</taxon>
        <taxon>Bacillati</taxon>
        <taxon>Bacillota</taxon>
        <taxon>Erysipelotrichia</taxon>
        <taxon>Erysipelotrichales</taxon>
        <taxon>Erysipelotrichaceae</taxon>
        <taxon>Longicatena</taxon>
    </lineage>
</organism>
<keyword evidence="1 4" id="KW-0645">Protease</keyword>
<dbReference type="InterPro" id="IPR001539">
    <property type="entry name" value="Peptidase_U32"/>
</dbReference>
<evidence type="ECO:0000313" key="4">
    <source>
        <dbReference type="EMBL" id="TCU52838.1"/>
    </source>
</evidence>
<comment type="similarity">
    <text evidence="3">Belongs to the peptidase U32 family.</text>
</comment>
<dbReference type="Pfam" id="PF01136">
    <property type="entry name" value="Peptidase_U32"/>
    <property type="match status" value="1"/>
</dbReference>
<dbReference type="GO" id="GO:0008233">
    <property type="term" value="F:peptidase activity"/>
    <property type="evidence" value="ECO:0007669"/>
    <property type="project" value="UniProtKB-KW"/>
</dbReference>
<protein>
    <submittedName>
        <fullName evidence="4">Putative protease</fullName>
    </submittedName>
</protein>
<reference evidence="4 5" key="1">
    <citation type="submission" date="2019-03" db="EMBL/GenBank/DDBJ databases">
        <title>Genomic Encyclopedia of Type Strains, Phase IV (KMG-IV): sequencing the most valuable type-strain genomes for metagenomic binning, comparative biology and taxonomic classification.</title>
        <authorList>
            <person name="Goeker M."/>
        </authorList>
    </citation>
    <scope>NUCLEOTIDE SEQUENCE [LARGE SCALE GENOMIC DNA]</scope>
    <source>
        <strain evidence="4 5">DSM 29481</strain>
    </source>
</reference>